<keyword evidence="3 5" id="KW-0808">Transferase</keyword>
<dbReference type="Gene3D" id="3.40.50.150">
    <property type="entry name" value="Vaccinia Virus protein VP39"/>
    <property type="match status" value="1"/>
</dbReference>
<dbReference type="GO" id="GO:0006744">
    <property type="term" value="P:ubiquinone biosynthetic process"/>
    <property type="evidence" value="ECO:0007669"/>
    <property type="project" value="UniProtKB-UniPathway"/>
</dbReference>
<reference evidence="6 7" key="1">
    <citation type="submission" date="2016-12" db="EMBL/GenBank/DDBJ databases">
        <authorList>
            <person name="Song W.-J."/>
            <person name="Kurnit D.M."/>
        </authorList>
    </citation>
    <scope>NUCLEOTIDE SEQUENCE [LARGE SCALE GENOMIC DNA]</scope>
    <source>
        <strain evidence="6 7">DSM 18488</strain>
    </source>
</reference>
<dbReference type="NCBIfam" id="TIGR01934">
    <property type="entry name" value="MenG_MenH_UbiE"/>
    <property type="match status" value="1"/>
</dbReference>
<dbReference type="PANTHER" id="PTHR43591:SF24">
    <property type="entry name" value="2-METHOXY-6-POLYPRENYL-1,4-BENZOQUINOL METHYLASE, MITOCHONDRIAL"/>
    <property type="match status" value="1"/>
</dbReference>
<dbReference type="Pfam" id="PF01209">
    <property type="entry name" value="Ubie_methyltran"/>
    <property type="match status" value="1"/>
</dbReference>
<dbReference type="GO" id="GO:0009234">
    <property type="term" value="P:menaquinone biosynthetic process"/>
    <property type="evidence" value="ECO:0007669"/>
    <property type="project" value="UniProtKB-UniRule"/>
</dbReference>
<comment type="caution">
    <text evidence="5">Lacks conserved residue(s) required for the propagation of feature annotation.</text>
</comment>
<dbReference type="PROSITE" id="PS01184">
    <property type="entry name" value="UBIE_2"/>
    <property type="match status" value="1"/>
</dbReference>
<dbReference type="UniPathway" id="UPA00232"/>
<keyword evidence="2 5" id="KW-0489">Methyltransferase</keyword>
<evidence type="ECO:0000256" key="1">
    <source>
        <dbReference type="ARBA" id="ARBA00022428"/>
    </source>
</evidence>
<comment type="catalytic activity">
    <reaction evidence="5">
        <text>a 2-demethylmenaquinol + S-adenosyl-L-methionine = a menaquinol + S-adenosyl-L-homocysteine + H(+)</text>
        <dbReference type="Rhea" id="RHEA:42640"/>
        <dbReference type="Rhea" id="RHEA-COMP:9539"/>
        <dbReference type="Rhea" id="RHEA-COMP:9563"/>
        <dbReference type="ChEBI" id="CHEBI:15378"/>
        <dbReference type="ChEBI" id="CHEBI:18151"/>
        <dbReference type="ChEBI" id="CHEBI:55437"/>
        <dbReference type="ChEBI" id="CHEBI:57856"/>
        <dbReference type="ChEBI" id="CHEBI:59789"/>
        <dbReference type="EC" id="2.1.1.163"/>
    </reaction>
</comment>
<keyword evidence="7" id="KW-1185">Reference proteome</keyword>
<dbReference type="InterPro" id="IPR029063">
    <property type="entry name" value="SAM-dependent_MTases_sf"/>
</dbReference>
<dbReference type="OrthoDB" id="9808140at2"/>
<evidence type="ECO:0000256" key="5">
    <source>
        <dbReference type="HAMAP-Rule" id="MF_01813"/>
    </source>
</evidence>
<dbReference type="EMBL" id="FRFE01000032">
    <property type="protein sequence ID" value="SHO52202.1"/>
    <property type="molecule type" value="Genomic_DNA"/>
</dbReference>
<dbReference type="InterPro" id="IPR023576">
    <property type="entry name" value="UbiE/COQ5_MeTrFase_CS"/>
</dbReference>
<sequence>MSKGPGVQKMFDAIAGRYDLMNRVMTMGQDQKWRRFVVEKAGNPAGGWMLDLATGTGDIAALSCASYHEARVIGADFSQNMLREAQKRFADQPIHWQACDANRLPYDDNVFESVTFGYLLRNVDDAVRVLREVHRVLKPGGRVVCLDTTPPAKNLLYPFIRLYFAYGIPLMGRMIADDEAAYAYLTGSTMDFHSAEALADAFREAGLIDVGYRKFMLGTIGIHWGRK</sequence>
<accession>A0A1M7YHU4</accession>
<feature type="binding site" evidence="5">
    <location>
        <position position="56"/>
    </location>
    <ligand>
        <name>S-adenosyl-L-methionine</name>
        <dbReference type="ChEBI" id="CHEBI:59789"/>
    </ligand>
</feature>
<dbReference type="UniPathway" id="UPA00079">
    <property type="reaction ID" value="UER00169"/>
</dbReference>
<feature type="binding site" evidence="5">
    <location>
        <begin position="100"/>
        <end position="101"/>
    </location>
    <ligand>
        <name>S-adenosyl-L-methionine</name>
        <dbReference type="ChEBI" id="CHEBI:59789"/>
    </ligand>
</feature>
<dbReference type="PROSITE" id="PS51608">
    <property type="entry name" value="SAM_MT_UBIE"/>
    <property type="match status" value="1"/>
</dbReference>
<dbReference type="AlphaFoldDB" id="A0A1M7YHU4"/>
<protein>
    <recommendedName>
        <fullName evidence="5">Demethylmenaquinone methyltransferase</fullName>
        <ecNumber evidence="5">2.1.1.163</ecNumber>
    </recommendedName>
</protein>
<evidence type="ECO:0000313" key="7">
    <source>
        <dbReference type="Proteomes" id="UP000184603"/>
    </source>
</evidence>
<organism evidence="6 7">
    <name type="scientific">Desulfopila aestuarii DSM 18488</name>
    <dbReference type="NCBI Taxonomy" id="1121416"/>
    <lineage>
        <taxon>Bacteria</taxon>
        <taxon>Pseudomonadati</taxon>
        <taxon>Thermodesulfobacteriota</taxon>
        <taxon>Desulfobulbia</taxon>
        <taxon>Desulfobulbales</taxon>
        <taxon>Desulfocapsaceae</taxon>
        <taxon>Desulfopila</taxon>
    </lineage>
</organism>
<evidence type="ECO:0000313" key="6">
    <source>
        <dbReference type="EMBL" id="SHO52202.1"/>
    </source>
</evidence>
<evidence type="ECO:0000256" key="2">
    <source>
        <dbReference type="ARBA" id="ARBA00022603"/>
    </source>
</evidence>
<dbReference type="STRING" id="1121416.SAMN02745220_04412"/>
<dbReference type="NCBIfam" id="NF001244">
    <property type="entry name" value="PRK00216.1-5"/>
    <property type="match status" value="1"/>
</dbReference>
<comment type="similarity">
    <text evidence="5">Belongs to the class I-like SAM-binding methyltransferase superfamily. MenG/UbiE family.</text>
</comment>
<keyword evidence="4 5" id="KW-0949">S-adenosyl-L-methionine</keyword>
<dbReference type="Proteomes" id="UP000184603">
    <property type="component" value="Unassembled WGS sequence"/>
</dbReference>
<comment type="function">
    <text evidence="5">Methyltransferase required for the conversion of demethylmenaquinol (DMKH2) to menaquinol (MKH2).</text>
</comment>
<dbReference type="PANTHER" id="PTHR43591">
    <property type="entry name" value="METHYLTRANSFERASE"/>
    <property type="match status" value="1"/>
</dbReference>
<dbReference type="RefSeq" id="WP_073615822.1">
    <property type="nucleotide sequence ID" value="NZ_FRFE01000032.1"/>
</dbReference>
<dbReference type="EC" id="2.1.1.163" evidence="5"/>
<gene>
    <name evidence="5" type="primary">menG</name>
    <name evidence="6" type="ORF">SAMN02745220_04412</name>
</gene>
<proteinExistence type="inferred from homology"/>
<dbReference type="InterPro" id="IPR004033">
    <property type="entry name" value="UbiE/COQ5_MeTrFase"/>
</dbReference>
<feature type="binding site" evidence="5">
    <location>
        <position position="76"/>
    </location>
    <ligand>
        <name>S-adenosyl-L-methionine</name>
        <dbReference type="ChEBI" id="CHEBI:59789"/>
    </ligand>
</feature>
<keyword evidence="1 5" id="KW-0474">Menaquinone biosynthesis</keyword>
<evidence type="ECO:0000256" key="3">
    <source>
        <dbReference type="ARBA" id="ARBA00022679"/>
    </source>
</evidence>
<name>A0A1M7YHU4_9BACT</name>
<dbReference type="GO" id="GO:0032259">
    <property type="term" value="P:methylation"/>
    <property type="evidence" value="ECO:0007669"/>
    <property type="project" value="UniProtKB-KW"/>
</dbReference>
<dbReference type="GO" id="GO:0043770">
    <property type="term" value="F:demethylmenaquinone methyltransferase activity"/>
    <property type="evidence" value="ECO:0007669"/>
    <property type="project" value="UniProtKB-UniRule"/>
</dbReference>
<dbReference type="SUPFAM" id="SSF53335">
    <property type="entry name" value="S-adenosyl-L-methionine-dependent methyltransferases"/>
    <property type="match status" value="1"/>
</dbReference>
<dbReference type="HAMAP" id="MF_01813">
    <property type="entry name" value="MenG_UbiE_methyltr"/>
    <property type="match status" value="1"/>
</dbReference>
<dbReference type="CDD" id="cd02440">
    <property type="entry name" value="AdoMet_MTases"/>
    <property type="match status" value="1"/>
</dbReference>
<evidence type="ECO:0000256" key="4">
    <source>
        <dbReference type="ARBA" id="ARBA00022691"/>
    </source>
</evidence>
<comment type="pathway">
    <text evidence="5">Quinol/quinone metabolism; menaquinone biosynthesis; menaquinol from 1,4-dihydroxy-2-naphthoate: step 2/2.</text>
</comment>